<dbReference type="OrthoDB" id="4226666at2759"/>
<protein>
    <recommendedName>
        <fullName evidence="4">Zn(2)-C6 fungal-type domain-containing protein</fullName>
    </recommendedName>
</protein>
<dbReference type="PANTHER" id="PTHR35392:SF5">
    <property type="entry name" value="ZN(2)-C6 FUNGAL-TYPE DOMAIN-CONTAINING PROTEIN"/>
    <property type="match status" value="1"/>
</dbReference>
<evidence type="ECO:0000313" key="3">
    <source>
        <dbReference type="Proteomes" id="UP000469559"/>
    </source>
</evidence>
<dbReference type="EMBL" id="QGMF01000093">
    <property type="protein sequence ID" value="TVY19690.1"/>
    <property type="molecule type" value="Genomic_DNA"/>
</dbReference>
<feature type="region of interest" description="Disordered" evidence="1">
    <location>
        <begin position="127"/>
        <end position="159"/>
    </location>
</feature>
<evidence type="ECO:0008006" key="4">
    <source>
        <dbReference type="Google" id="ProtNLM"/>
    </source>
</evidence>
<feature type="compositionally biased region" description="Polar residues" evidence="1">
    <location>
        <begin position="145"/>
        <end position="155"/>
    </location>
</feature>
<feature type="compositionally biased region" description="Low complexity" evidence="1">
    <location>
        <begin position="637"/>
        <end position="648"/>
    </location>
</feature>
<evidence type="ECO:0000313" key="2">
    <source>
        <dbReference type="EMBL" id="TVY19690.1"/>
    </source>
</evidence>
<dbReference type="PANTHER" id="PTHR35392">
    <property type="entry name" value="ZN(II)2CYS6 TRANSCRIPTION FACTOR (EUROFUNG)-RELATED-RELATED"/>
    <property type="match status" value="1"/>
</dbReference>
<gene>
    <name evidence="2" type="ORF">LARI1_G002636</name>
</gene>
<dbReference type="InterPro" id="IPR052973">
    <property type="entry name" value="Fungal_sec-metab_reg_TF"/>
</dbReference>
<comment type="caution">
    <text evidence="2">The sequence shown here is derived from an EMBL/GenBank/DDBJ whole genome shotgun (WGS) entry which is preliminary data.</text>
</comment>
<sequence length="1029" mass="114793">MSCSSSQPVPTPFELERMKQRLKRKAELLEGFLLDRAPSAEGCRILHQRIGVVESEIAKAGISEAAYNWLKLAGFDAGPPLSPKWNQENAPKTMCMPATRPVKMGTARPIDTNLRTSRKRPYIIDLESNAPSTGRGEDLGPCETPNGSNRHQSTFRGGLPAPPLALNAASVAASSQPSKRMKLAPEESHPCLRCKILKKKCDSLQQCAHCPQQSCDSENDYWKILGCFRGPLKDLSSIFCPDFARSPSRVLKLASSGFQTINFMLFKSTVSTTKKKRILRLIKTRDDFSKLANSSWEDLDVRGSLCREAASTYVLTENELPGEILPLEEYETAWAVLQAVAMDAKYLGRTEYNFFKLIQLGNRAVKEDPETWEIFRESKVLLRQAVEIYLLESLCRQIAQGNLSGPPPFCPSKLPASKALVLVDIKHDLENFLSTFETICSGRAKLAGSAQFSCLYALLVFSIVKSVLIDAYATRSQSDYVDPWNESYALRITSAFKALVGVFASSSKADVILQNESSVKPDSSRNAFRECREMVHLDKWEERGFKSTKDFLLNLGSCVFSGGIYNGFFVQKFGLEKIPKYQPMSPSRKHTTISENGMLHTFSVIPKSPSSPRRDLSPNSTKTLSPEPDKSTRMTRSPSNPSSINSKSANFSTFTFVGHGEGSKRDHCHRRGPLDQSTFNKAKDIRRVGACWNCWLMKVPCSLGDPCDRCEKSLSHSPLELCSRAPLTTHTGVFFPEFLHSHLDTTAINTYINDNISHSIGNPFLVEVTWIGDKSIKLLASAFVPYPQAWAQQNYQDRSGKQLGVESLPVGFLPLDGTAVKNACLAHFEFILEDSSFPNLLTGYRSPLSRQILEAVCGLYHLTKHPLLHDVLLFYLIIYTMGRPILFTECSAATIIGKLDTEAHITTLKSTSLLPDELDEEPQRCCESMGRVFFSQLVQIFHSVYRTHNGGLNPLSEDPSPRLDEQHDEPAMALVKRIRCILFDGNLLQEHNTLLEFDRGLEVFAKNNSGRLVSKFLTTFTGRQNGPET</sequence>
<proteinExistence type="predicted"/>
<dbReference type="AlphaFoldDB" id="A0A8T9BHV7"/>
<name>A0A8T9BHV7_9HELO</name>
<accession>A0A8T9BHV7</accession>
<organism evidence="2 3">
    <name type="scientific">Lachnellula arida</name>
    <dbReference type="NCBI Taxonomy" id="1316785"/>
    <lineage>
        <taxon>Eukaryota</taxon>
        <taxon>Fungi</taxon>
        <taxon>Dikarya</taxon>
        <taxon>Ascomycota</taxon>
        <taxon>Pezizomycotina</taxon>
        <taxon>Leotiomycetes</taxon>
        <taxon>Helotiales</taxon>
        <taxon>Lachnaceae</taxon>
        <taxon>Lachnellula</taxon>
    </lineage>
</organism>
<feature type="region of interest" description="Disordered" evidence="1">
    <location>
        <begin position="602"/>
        <end position="648"/>
    </location>
</feature>
<keyword evidence="3" id="KW-1185">Reference proteome</keyword>
<reference evidence="2 3" key="1">
    <citation type="submission" date="2018-05" db="EMBL/GenBank/DDBJ databases">
        <title>Whole genome sequencing for identification of molecular markers to develop diagnostic detection tools for the regulated plant pathogen Lachnellula willkommii.</title>
        <authorList>
            <person name="Giroux E."/>
            <person name="Bilodeau G."/>
        </authorList>
    </citation>
    <scope>NUCLEOTIDE SEQUENCE [LARGE SCALE GENOMIC DNA]</scope>
    <source>
        <strain evidence="2 3">CBS 203.66</strain>
    </source>
</reference>
<evidence type="ECO:0000256" key="1">
    <source>
        <dbReference type="SAM" id="MobiDB-lite"/>
    </source>
</evidence>
<dbReference type="Proteomes" id="UP000469559">
    <property type="component" value="Unassembled WGS sequence"/>
</dbReference>